<dbReference type="EMBL" id="JAJLJH010000001">
    <property type="protein sequence ID" value="MCK9685024.1"/>
    <property type="molecule type" value="Genomic_DNA"/>
</dbReference>
<reference evidence="1" key="1">
    <citation type="submission" date="2021-11" db="EMBL/GenBank/DDBJ databases">
        <title>BS-T2-15 a new species belonging to the Comamonadaceae family isolated from the soil of a French oak forest.</title>
        <authorList>
            <person name="Mieszkin S."/>
            <person name="Alain K."/>
        </authorList>
    </citation>
    <scope>NUCLEOTIDE SEQUENCE</scope>
    <source>
        <strain evidence="1">BS-T2-15</strain>
    </source>
</reference>
<organism evidence="1 2">
    <name type="scientific">Scleromatobacter humisilvae</name>
    <dbReference type="NCBI Taxonomy" id="2897159"/>
    <lineage>
        <taxon>Bacteria</taxon>
        <taxon>Pseudomonadati</taxon>
        <taxon>Pseudomonadota</taxon>
        <taxon>Betaproteobacteria</taxon>
        <taxon>Burkholderiales</taxon>
        <taxon>Sphaerotilaceae</taxon>
        <taxon>Scleromatobacter</taxon>
    </lineage>
</organism>
<proteinExistence type="predicted"/>
<comment type="caution">
    <text evidence="1">The sequence shown here is derived from an EMBL/GenBank/DDBJ whole genome shotgun (WGS) entry which is preliminary data.</text>
</comment>
<sequence length="195" mass="21201">MFNTPIEPRLRISPSVQNMMAFVGKPLPSAFDLDLCRDQVPASRECEATRFAAEARKSTSPHAFKPAFSAADWRAFASFCVVRRIPAGERLLIPGRTDRTLRFVVEGGFWQAADGQPTLLPPGTIVGEDSLFSDAPGGLDVRTLEDSLILELSLPRRMELIAICPAIAFELLRAAGAVVAARGRAPETHGEFATH</sequence>
<evidence type="ECO:0000313" key="1">
    <source>
        <dbReference type="EMBL" id="MCK9685024.1"/>
    </source>
</evidence>
<dbReference type="InterPro" id="IPR000595">
    <property type="entry name" value="cNMP-bd_dom"/>
</dbReference>
<dbReference type="InterPro" id="IPR018490">
    <property type="entry name" value="cNMP-bd_dom_sf"/>
</dbReference>
<dbReference type="AlphaFoldDB" id="A0A9X2C0R7"/>
<gene>
    <name evidence="1" type="ORF">LPC04_04800</name>
</gene>
<accession>A0A9X2C0R7</accession>
<dbReference type="Gene3D" id="2.60.120.10">
    <property type="entry name" value="Jelly Rolls"/>
    <property type="match status" value="1"/>
</dbReference>
<keyword evidence="2" id="KW-1185">Reference proteome</keyword>
<protein>
    <submittedName>
        <fullName evidence="1">Cyclic nucleotide-binding domain-containing protein</fullName>
    </submittedName>
</protein>
<dbReference type="RefSeq" id="WP_275681042.1">
    <property type="nucleotide sequence ID" value="NZ_JAJLJH010000001.1"/>
</dbReference>
<dbReference type="CDD" id="cd00038">
    <property type="entry name" value="CAP_ED"/>
    <property type="match status" value="1"/>
</dbReference>
<dbReference type="SUPFAM" id="SSF51206">
    <property type="entry name" value="cAMP-binding domain-like"/>
    <property type="match status" value="1"/>
</dbReference>
<name>A0A9X2C0R7_9BURK</name>
<evidence type="ECO:0000313" key="2">
    <source>
        <dbReference type="Proteomes" id="UP001139353"/>
    </source>
</evidence>
<dbReference type="InterPro" id="IPR014710">
    <property type="entry name" value="RmlC-like_jellyroll"/>
</dbReference>
<dbReference type="Proteomes" id="UP001139353">
    <property type="component" value="Unassembled WGS sequence"/>
</dbReference>